<evidence type="ECO:0000313" key="17">
    <source>
        <dbReference type="RefSeq" id="XP_027567166.1"/>
    </source>
</evidence>
<keyword evidence="12" id="KW-0206">Cytoskeleton</keyword>
<reference evidence="17" key="1">
    <citation type="submission" date="2025-08" db="UniProtKB">
        <authorList>
            <consortium name="RefSeq"/>
        </authorList>
    </citation>
    <scope>IDENTIFICATION</scope>
    <source>
        <tissue evidence="17">Muscle</tissue>
    </source>
</reference>
<evidence type="ECO:0000256" key="4">
    <source>
        <dbReference type="ARBA" id="ARBA00022448"/>
    </source>
</evidence>
<evidence type="ECO:0000256" key="6">
    <source>
        <dbReference type="ARBA" id="ARBA00022490"/>
    </source>
</evidence>
<comment type="similarity">
    <text evidence="2">Belongs to the small GTPase superfamily. Rab family.</text>
</comment>
<gene>
    <name evidence="17" type="primary">CPLANE2</name>
</gene>
<dbReference type="Proteomes" id="UP000504627">
    <property type="component" value="Unplaced"/>
</dbReference>
<keyword evidence="11" id="KW-0342">GTP-binding</keyword>
<evidence type="ECO:0000256" key="12">
    <source>
        <dbReference type="ARBA" id="ARBA00023212"/>
    </source>
</evidence>
<keyword evidence="7" id="KW-0547">Nucleotide-binding</keyword>
<dbReference type="SUPFAM" id="SSF52540">
    <property type="entry name" value="P-loop containing nucleoside triphosphate hydrolases"/>
    <property type="match status" value="1"/>
</dbReference>
<dbReference type="GO" id="GO:0015031">
    <property type="term" value="P:protein transport"/>
    <property type="evidence" value="ECO:0007669"/>
    <property type="project" value="UniProtKB-KW"/>
</dbReference>
<keyword evidence="10" id="KW-0969">Cilium</keyword>
<evidence type="ECO:0000256" key="11">
    <source>
        <dbReference type="ARBA" id="ARBA00023134"/>
    </source>
</evidence>
<dbReference type="RefSeq" id="XP_027567166.1">
    <property type="nucleotide sequence ID" value="XM_027711365.2"/>
</dbReference>
<dbReference type="Pfam" id="PF00071">
    <property type="entry name" value="Ras"/>
    <property type="match status" value="1"/>
</dbReference>
<name>A0A6J2FVR4_9PASS</name>
<evidence type="ECO:0000256" key="10">
    <source>
        <dbReference type="ARBA" id="ARBA00023069"/>
    </source>
</evidence>
<evidence type="ECO:0000256" key="7">
    <source>
        <dbReference type="ARBA" id="ARBA00022741"/>
    </source>
</evidence>
<keyword evidence="4" id="KW-0813">Transport</keyword>
<evidence type="ECO:0000256" key="1">
    <source>
        <dbReference type="ARBA" id="ARBA00004120"/>
    </source>
</evidence>
<dbReference type="GO" id="GO:0005525">
    <property type="term" value="F:GTP binding"/>
    <property type="evidence" value="ECO:0007669"/>
    <property type="project" value="UniProtKB-KW"/>
</dbReference>
<keyword evidence="9" id="KW-0653">Protein transport</keyword>
<dbReference type="InterPro" id="IPR039677">
    <property type="entry name" value="RSG1"/>
</dbReference>
<dbReference type="InterPro" id="IPR027417">
    <property type="entry name" value="P-loop_NTPase"/>
</dbReference>
<dbReference type="AlphaFoldDB" id="A0A6J2FVR4"/>
<evidence type="ECO:0000313" key="16">
    <source>
        <dbReference type="Proteomes" id="UP000504627"/>
    </source>
</evidence>
<keyword evidence="6" id="KW-0963">Cytoplasm</keyword>
<keyword evidence="8" id="KW-0970">Cilium biogenesis/degradation</keyword>
<dbReference type="GO" id="GO:0006887">
    <property type="term" value="P:exocytosis"/>
    <property type="evidence" value="ECO:0007669"/>
    <property type="project" value="UniProtKB-KW"/>
</dbReference>
<evidence type="ECO:0000256" key="5">
    <source>
        <dbReference type="ARBA" id="ARBA00022483"/>
    </source>
</evidence>
<evidence type="ECO:0000256" key="9">
    <source>
        <dbReference type="ARBA" id="ARBA00022927"/>
    </source>
</evidence>
<organism evidence="16 17">
    <name type="scientific">Pipra filicauda</name>
    <name type="common">Wire-tailed manakin</name>
    <dbReference type="NCBI Taxonomy" id="649802"/>
    <lineage>
        <taxon>Eukaryota</taxon>
        <taxon>Metazoa</taxon>
        <taxon>Chordata</taxon>
        <taxon>Craniata</taxon>
        <taxon>Vertebrata</taxon>
        <taxon>Euteleostomi</taxon>
        <taxon>Archelosauria</taxon>
        <taxon>Archosauria</taxon>
        <taxon>Dinosauria</taxon>
        <taxon>Saurischia</taxon>
        <taxon>Theropoda</taxon>
        <taxon>Coelurosauria</taxon>
        <taxon>Aves</taxon>
        <taxon>Neognathae</taxon>
        <taxon>Neoaves</taxon>
        <taxon>Telluraves</taxon>
        <taxon>Australaves</taxon>
        <taxon>Passeriformes</taxon>
        <taxon>Pipridae</taxon>
        <taxon>Pipra</taxon>
    </lineage>
</organism>
<dbReference type="InParanoid" id="A0A6J2FVR4"/>
<evidence type="ECO:0000256" key="15">
    <source>
        <dbReference type="SAM" id="MobiDB-lite"/>
    </source>
</evidence>
<dbReference type="CDD" id="cd00882">
    <property type="entry name" value="Ras_like_GTPase"/>
    <property type="match status" value="1"/>
</dbReference>
<dbReference type="GO" id="GO:0030030">
    <property type="term" value="P:cell projection organization"/>
    <property type="evidence" value="ECO:0007669"/>
    <property type="project" value="UniProtKB-KW"/>
</dbReference>
<evidence type="ECO:0000256" key="2">
    <source>
        <dbReference type="ARBA" id="ARBA00006270"/>
    </source>
</evidence>
<evidence type="ECO:0000256" key="13">
    <source>
        <dbReference type="ARBA" id="ARBA00023273"/>
    </source>
</evidence>
<keyword evidence="16" id="KW-1185">Reference proteome</keyword>
<dbReference type="PANTHER" id="PTHR14983">
    <property type="entry name" value="CILIOGENESIS AND PLANAR POLARITY EFFECTOR 2"/>
    <property type="match status" value="1"/>
</dbReference>
<dbReference type="Gene3D" id="3.40.50.300">
    <property type="entry name" value="P-loop containing nucleotide triphosphate hydrolases"/>
    <property type="match status" value="1"/>
</dbReference>
<dbReference type="SMART" id="SM00175">
    <property type="entry name" value="RAB"/>
    <property type="match status" value="1"/>
</dbReference>
<feature type="region of interest" description="Disordered" evidence="15">
    <location>
        <begin position="1"/>
        <end position="27"/>
    </location>
</feature>
<sequence>MAERDSQDPQDSQDPRDSPLERGWLLSPPGRPYLESLLQRNRRRVFGLLERPALPPPLAVPTLPYKLFLVGRSGVGKSALVAALAGTPRTPRTAATPAHHETLGIEATTVFWPAQPRGSARPVLFQLHFWDCGDGALRKFEHLLPACREELDAVLVLFSFTDRASFEELPAQLSRLSGQGLVTVVVGTKSDLSPHAAVAERDVRALEAERGLRVLRAGAAPGGARAGLARAAPILDSLAEQLWKRDQVAAGVARGEEGTPPS</sequence>
<dbReference type="InterPro" id="IPR001806">
    <property type="entry name" value="Small_GTPase"/>
</dbReference>
<feature type="compositionally biased region" description="Basic and acidic residues" evidence="15">
    <location>
        <begin position="1"/>
        <end position="20"/>
    </location>
</feature>
<dbReference type="CTD" id="79363"/>
<dbReference type="PANTHER" id="PTHR14983:SF1">
    <property type="entry name" value="CILIOGENESIS AND PLANAR POLARITY EFFECTOR 2"/>
    <property type="match status" value="1"/>
</dbReference>
<protein>
    <recommendedName>
        <fullName evidence="3">Ciliogenesis and planar polarity effector 2</fullName>
    </recommendedName>
    <alternativeName>
        <fullName evidence="14">REM2- and Rab-like small GTPase 1</fullName>
    </alternativeName>
</protein>
<evidence type="ECO:0000256" key="14">
    <source>
        <dbReference type="ARBA" id="ARBA00030243"/>
    </source>
</evidence>
<keyword evidence="13" id="KW-0966">Cell projection</keyword>
<keyword evidence="5" id="KW-0268">Exocytosis</keyword>
<evidence type="ECO:0000256" key="3">
    <source>
        <dbReference type="ARBA" id="ARBA00021423"/>
    </source>
</evidence>
<accession>A0A6J2FVR4</accession>
<dbReference type="GO" id="GO:0003924">
    <property type="term" value="F:GTPase activity"/>
    <property type="evidence" value="ECO:0007669"/>
    <property type="project" value="InterPro"/>
</dbReference>
<dbReference type="GeneID" id="113982823"/>
<evidence type="ECO:0000256" key="8">
    <source>
        <dbReference type="ARBA" id="ARBA00022794"/>
    </source>
</evidence>
<dbReference type="PRINTS" id="PR00449">
    <property type="entry name" value="RASTRNSFRMNG"/>
</dbReference>
<proteinExistence type="inferred from homology"/>
<comment type="subcellular location">
    <subcellularLocation>
        <location evidence="1">Cytoplasm</location>
        <location evidence="1">Cytoskeleton</location>
        <location evidence="1">Cilium basal body</location>
    </subcellularLocation>
</comment>